<sequence length="159" mass="16678">MAADPGPIDHQTLHPEHTPPADGPRSGCSATGPRRAIPASGRDLTGLEPSGCRLTSVSLDDTDLTGARLVETRLEEIDVPHVSIGERDLVDATVARMAFEDCTVTTLDVHPAALSGADLRGLDLGTIHHLDGLRGCTIDGEQALGLTRHFAAHLGIVID</sequence>
<reference evidence="2 3" key="1">
    <citation type="submission" date="2018-11" db="EMBL/GenBank/DDBJ databases">
        <title>Draft genome sequence of Gordonia sp. RS15-1S isolated from rice stems.</title>
        <authorList>
            <person name="Muangham S."/>
        </authorList>
    </citation>
    <scope>NUCLEOTIDE SEQUENCE [LARGE SCALE GENOMIC DNA]</scope>
    <source>
        <strain evidence="2 3">RS15-1S</strain>
    </source>
</reference>
<evidence type="ECO:0000313" key="3">
    <source>
        <dbReference type="Proteomes" id="UP000267536"/>
    </source>
</evidence>
<dbReference type="Pfam" id="PF00805">
    <property type="entry name" value="Pentapeptide"/>
    <property type="match status" value="1"/>
</dbReference>
<feature type="region of interest" description="Disordered" evidence="1">
    <location>
        <begin position="1"/>
        <end position="48"/>
    </location>
</feature>
<dbReference type="OrthoDB" id="2579959at2"/>
<name>A0A3N4GVL0_9ACTN</name>
<keyword evidence="3" id="KW-1185">Reference proteome</keyword>
<protein>
    <submittedName>
        <fullName evidence="2">Pentapeptide repeat-containing protein</fullName>
    </submittedName>
</protein>
<gene>
    <name evidence="2" type="ORF">EF294_01905</name>
</gene>
<proteinExistence type="predicted"/>
<evidence type="ECO:0000313" key="2">
    <source>
        <dbReference type="EMBL" id="RPA66395.1"/>
    </source>
</evidence>
<comment type="caution">
    <text evidence="2">The sequence shown here is derived from an EMBL/GenBank/DDBJ whole genome shotgun (WGS) entry which is preliminary data.</text>
</comment>
<organism evidence="2 3">
    <name type="scientific">Gordonia oryzae</name>
    <dbReference type="NCBI Taxonomy" id="2487349"/>
    <lineage>
        <taxon>Bacteria</taxon>
        <taxon>Bacillati</taxon>
        <taxon>Actinomycetota</taxon>
        <taxon>Actinomycetes</taxon>
        <taxon>Mycobacteriales</taxon>
        <taxon>Gordoniaceae</taxon>
        <taxon>Gordonia</taxon>
    </lineage>
</organism>
<dbReference type="EMBL" id="RKMH01000001">
    <property type="protein sequence ID" value="RPA66395.1"/>
    <property type="molecule type" value="Genomic_DNA"/>
</dbReference>
<dbReference type="InterPro" id="IPR001646">
    <property type="entry name" value="5peptide_repeat"/>
</dbReference>
<evidence type="ECO:0000256" key="1">
    <source>
        <dbReference type="SAM" id="MobiDB-lite"/>
    </source>
</evidence>
<accession>A0A3N4GVL0</accession>
<dbReference type="Proteomes" id="UP000267536">
    <property type="component" value="Unassembled WGS sequence"/>
</dbReference>
<dbReference type="SUPFAM" id="SSF141571">
    <property type="entry name" value="Pentapeptide repeat-like"/>
    <property type="match status" value="1"/>
</dbReference>
<dbReference type="Gene3D" id="2.160.20.80">
    <property type="entry name" value="E3 ubiquitin-protein ligase SopA"/>
    <property type="match status" value="1"/>
</dbReference>
<dbReference type="AlphaFoldDB" id="A0A3N4GVL0"/>